<dbReference type="SUPFAM" id="SSF46689">
    <property type="entry name" value="Homeodomain-like"/>
    <property type="match status" value="1"/>
</dbReference>
<dbReference type="InterPro" id="IPR009057">
    <property type="entry name" value="Homeodomain-like_sf"/>
</dbReference>
<comment type="caution">
    <text evidence="4">The sequence shown here is derived from an EMBL/GenBank/DDBJ whole genome shotgun (WGS) entry which is preliminary data.</text>
</comment>
<keyword evidence="5" id="KW-1185">Reference proteome</keyword>
<feature type="DNA-binding region" description="H-T-H motif" evidence="2">
    <location>
        <begin position="81"/>
        <end position="100"/>
    </location>
</feature>
<protein>
    <submittedName>
        <fullName evidence="4">TetR/AcrR family transcriptional regulator</fullName>
    </submittedName>
</protein>
<dbReference type="PANTHER" id="PTHR30055">
    <property type="entry name" value="HTH-TYPE TRANSCRIPTIONAL REGULATOR RUTR"/>
    <property type="match status" value="1"/>
</dbReference>
<dbReference type="Pfam" id="PF00440">
    <property type="entry name" value="TetR_N"/>
    <property type="match status" value="1"/>
</dbReference>
<keyword evidence="1 2" id="KW-0238">DNA-binding</keyword>
<dbReference type="Proteomes" id="UP001151081">
    <property type="component" value="Unassembled WGS sequence"/>
</dbReference>
<organism evidence="4 5">
    <name type="scientific">Polyangium jinanense</name>
    <dbReference type="NCBI Taxonomy" id="2829994"/>
    <lineage>
        <taxon>Bacteria</taxon>
        <taxon>Pseudomonadati</taxon>
        <taxon>Myxococcota</taxon>
        <taxon>Polyangia</taxon>
        <taxon>Polyangiales</taxon>
        <taxon>Polyangiaceae</taxon>
        <taxon>Polyangium</taxon>
    </lineage>
</organism>
<feature type="domain" description="HTH tetR-type" evidence="3">
    <location>
        <begin position="58"/>
        <end position="118"/>
    </location>
</feature>
<dbReference type="EMBL" id="JAGTJJ010000052">
    <property type="protein sequence ID" value="MDC3987392.1"/>
    <property type="molecule type" value="Genomic_DNA"/>
</dbReference>
<dbReference type="PROSITE" id="PS50977">
    <property type="entry name" value="HTH_TETR_2"/>
    <property type="match status" value="1"/>
</dbReference>
<sequence length="261" mass="28269">MLRSERLAAGSGGGSGDRTRRCLQFKSLLSSPVDKVINSCQLCQTVNETSPSDRYVEDPRRRKLMDAALTVFTRFGFRKASMDEVARAAAISRQGLYLHFATKEDLFRASVEYLLVTALAGATAVLTDAEMPLEKRLVAAFDVWVGRFVGALGPDATDLAAAAKELVGPMVGEHEAQFVEAVAKALRAAGLLAVYKPAGITGQKLAETLYATARGLKHGSATREAFIESMHIAVRVMCMPLQEAGKKTPASRPRKPRDKTR</sequence>
<dbReference type="InterPro" id="IPR050109">
    <property type="entry name" value="HTH-type_TetR-like_transc_reg"/>
</dbReference>
<evidence type="ECO:0000259" key="3">
    <source>
        <dbReference type="PROSITE" id="PS50977"/>
    </source>
</evidence>
<evidence type="ECO:0000256" key="2">
    <source>
        <dbReference type="PROSITE-ProRule" id="PRU00335"/>
    </source>
</evidence>
<dbReference type="GO" id="GO:0000976">
    <property type="term" value="F:transcription cis-regulatory region binding"/>
    <property type="evidence" value="ECO:0007669"/>
    <property type="project" value="TreeGrafter"/>
</dbReference>
<name>A0A9X3XBU8_9BACT</name>
<reference evidence="4 5" key="1">
    <citation type="submission" date="2021-04" db="EMBL/GenBank/DDBJ databases">
        <title>Genome analysis of Polyangium sp.</title>
        <authorList>
            <person name="Li Y."/>
            <person name="Wang J."/>
        </authorList>
    </citation>
    <scope>NUCLEOTIDE SEQUENCE [LARGE SCALE GENOMIC DNA]</scope>
    <source>
        <strain evidence="4 5">SDU14</strain>
    </source>
</reference>
<accession>A0A9X3XBU8</accession>
<evidence type="ECO:0000313" key="4">
    <source>
        <dbReference type="EMBL" id="MDC3987392.1"/>
    </source>
</evidence>
<dbReference type="Gene3D" id="1.10.357.10">
    <property type="entry name" value="Tetracycline Repressor, domain 2"/>
    <property type="match status" value="1"/>
</dbReference>
<proteinExistence type="predicted"/>
<dbReference type="GO" id="GO:0003700">
    <property type="term" value="F:DNA-binding transcription factor activity"/>
    <property type="evidence" value="ECO:0007669"/>
    <property type="project" value="TreeGrafter"/>
</dbReference>
<evidence type="ECO:0000313" key="5">
    <source>
        <dbReference type="Proteomes" id="UP001151081"/>
    </source>
</evidence>
<gene>
    <name evidence="4" type="ORF">KEG57_43385</name>
</gene>
<evidence type="ECO:0000256" key="1">
    <source>
        <dbReference type="ARBA" id="ARBA00023125"/>
    </source>
</evidence>
<dbReference type="PRINTS" id="PR00455">
    <property type="entry name" value="HTHTETR"/>
</dbReference>
<dbReference type="AlphaFoldDB" id="A0A9X3XBU8"/>
<dbReference type="PANTHER" id="PTHR30055:SF146">
    <property type="entry name" value="HTH-TYPE TRANSCRIPTIONAL DUAL REGULATOR CECR"/>
    <property type="match status" value="1"/>
</dbReference>
<dbReference type="InterPro" id="IPR001647">
    <property type="entry name" value="HTH_TetR"/>
</dbReference>